<keyword evidence="3" id="KW-0812">Transmembrane</keyword>
<dbReference type="PANTHER" id="PTHR22942:SF30">
    <property type="entry name" value="MEIOTIC RECOMBINATION PROTEIN DMC1_LIM15 HOMOLOG"/>
    <property type="match status" value="1"/>
</dbReference>
<keyword evidence="3" id="KW-0472">Membrane</keyword>
<evidence type="ECO:0000313" key="5">
    <source>
        <dbReference type="EMBL" id="KAL0634875.1"/>
    </source>
</evidence>
<dbReference type="PANTHER" id="PTHR22942">
    <property type="entry name" value="RECA/RAD51/RADA DNA STRAND-PAIRING FAMILY MEMBER"/>
    <property type="match status" value="1"/>
</dbReference>
<protein>
    <recommendedName>
        <fullName evidence="4">RecA family profile 1 domain-containing protein</fullName>
    </recommendedName>
</protein>
<evidence type="ECO:0000259" key="4">
    <source>
        <dbReference type="PROSITE" id="PS50162"/>
    </source>
</evidence>
<dbReference type="SUPFAM" id="SSF52540">
    <property type="entry name" value="P-loop containing nucleoside triphosphate hydrolases"/>
    <property type="match status" value="1"/>
</dbReference>
<keyword evidence="3" id="KW-1133">Transmembrane helix</keyword>
<dbReference type="InterPro" id="IPR013632">
    <property type="entry name" value="Rad51_C"/>
</dbReference>
<evidence type="ECO:0000256" key="2">
    <source>
        <dbReference type="ARBA" id="ARBA00022840"/>
    </source>
</evidence>
<evidence type="ECO:0000256" key="1">
    <source>
        <dbReference type="ARBA" id="ARBA00022741"/>
    </source>
</evidence>
<dbReference type="Gene3D" id="3.40.50.300">
    <property type="entry name" value="P-loop containing nucleotide triphosphate hydrolases"/>
    <property type="match status" value="1"/>
</dbReference>
<accession>A0ABR3GG36</accession>
<name>A0ABR3GG36_9PEZI</name>
<dbReference type="EMBL" id="JBBBZM010000082">
    <property type="protein sequence ID" value="KAL0634875.1"/>
    <property type="molecule type" value="Genomic_DNA"/>
</dbReference>
<dbReference type="InterPro" id="IPR003593">
    <property type="entry name" value="AAA+_ATPase"/>
</dbReference>
<sequence>MANTEDFGDDDIDGIVDVDQLQQHGLNYLSLVCSGFSEQKTEKVKDAATKCAPASYNFITASELGHIRRKVCRISTGSKNFDAMLGGGIQTMSITEVFGEFRTGKSQLSMTAAVICQLPKDHGGAEGKVAYIDTEGTFRPERIKQISERFGVDGDAACENIIYGRALNSEHQLELLNGLCQNFATGEFKLLIVDSIMACFRVDYCGRGELSERQQKLGQMLSKLSHMSEEFNVAVLMTNQVQSDPGASALFAGADGRKPAMFLLMLQLRGFYWYCSITCVVAAPTIFIVY</sequence>
<reference evidence="5 6" key="1">
    <citation type="submission" date="2024-02" db="EMBL/GenBank/DDBJ databases">
        <title>Discinaceae phylogenomics.</title>
        <authorList>
            <person name="Dirks A.C."/>
            <person name="James T.Y."/>
        </authorList>
    </citation>
    <scope>NUCLEOTIDE SEQUENCE [LARGE SCALE GENOMIC DNA]</scope>
    <source>
        <strain evidence="5 6">ACD0624</strain>
    </source>
</reference>
<comment type="caution">
    <text evidence="5">The sequence shown here is derived from an EMBL/GenBank/DDBJ whole genome shotgun (WGS) entry which is preliminary data.</text>
</comment>
<feature type="domain" description="RecA family profile 1" evidence="4">
    <location>
        <begin position="70"/>
        <end position="241"/>
    </location>
</feature>
<proteinExistence type="predicted"/>
<dbReference type="PROSITE" id="PS50162">
    <property type="entry name" value="RECA_2"/>
    <property type="match status" value="1"/>
</dbReference>
<keyword evidence="1" id="KW-0547">Nucleotide-binding</keyword>
<dbReference type="SMART" id="SM00382">
    <property type="entry name" value="AAA"/>
    <property type="match status" value="1"/>
</dbReference>
<keyword evidence="2" id="KW-0067">ATP-binding</keyword>
<evidence type="ECO:0000256" key="3">
    <source>
        <dbReference type="SAM" id="Phobius"/>
    </source>
</evidence>
<dbReference type="InterPro" id="IPR016467">
    <property type="entry name" value="DNA_recomb/repair_RecA-like"/>
</dbReference>
<dbReference type="PIRSF" id="PIRSF005856">
    <property type="entry name" value="Rad51"/>
    <property type="match status" value="1"/>
</dbReference>
<dbReference type="Pfam" id="PF08423">
    <property type="entry name" value="Rad51"/>
    <property type="match status" value="1"/>
</dbReference>
<dbReference type="InterPro" id="IPR027417">
    <property type="entry name" value="P-loop_NTPase"/>
</dbReference>
<feature type="transmembrane region" description="Helical" evidence="3">
    <location>
        <begin position="271"/>
        <end position="289"/>
    </location>
</feature>
<keyword evidence="6" id="KW-1185">Reference proteome</keyword>
<dbReference type="InterPro" id="IPR020588">
    <property type="entry name" value="RecA_ATP-bd"/>
</dbReference>
<gene>
    <name evidence="5" type="ORF">Q9L58_006155</name>
</gene>
<evidence type="ECO:0000313" key="6">
    <source>
        <dbReference type="Proteomes" id="UP001447188"/>
    </source>
</evidence>
<organism evidence="5 6">
    <name type="scientific">Discina gigas</name>
    <dbReference type="NCBI Taxonomy" id="1032678"/>
    <lineage>
        <taxon>Eukaryota</taxon>
        <taxon>Fungi</taxon>
        <taxon>Dikarya</taxon>
        <taxon>Ascomycota</taxon>
        <taxon>Pezizomycotina</taxon>
        <taxon>Pezizomycetes</taxon>
        <taxon>Pezizales</taxon>
        <taxon>Discinaceae</taxon>
        <taxon>Discina</taxon>
    </lineage>
</organism>
<dbReference type="Proteomes" id="UP001447188">
    <property type="component" value="Unassembled WGS sequence"/>
</dbReference>